<dbReference type="InterPro" id="IPR011010">
    <property type="entry name" value="DNA_brk_join_enz"/>
</dbReference>
<organism evidence="8 9">
    <name type="scientific">Duganella vulcania</name>
    <dbReference type="NCBI Taxonomy" id="2692166"/>
    <lineage>
        <taxon>Bacteria</taxon>
        <taxon>Pseudomonadati</taxon>
        <taxon>Pseudomonadota</taxon>
        <taxon>Betaproteobacteria</taxon>
        <taxon>Burkholderiales</taxon>
        <taxon>Oxalobacteraceae</taxon>
        <taxon>Telluria group</taxon>
        <taxon>Duganella</taxon>
    </lineage>
</organism>
<dbReference type="GO" id="GO:0003677">
    <property type="term" value="F:DNA binding"/>
    <property type="evidence" value="ECO:0007669"/>
    <property type="project" value="UniProtKB-UniRule"/>
</dbReference>
<evidence type="ECO:0000256" key="3">
    <source>
        <dbReference type="ARBA" id="ARBA00023125"/>
    </source>
</evidence>
<dbReference type="InterPro" id="IPR004107">
    <property type="entry name" value="Integrase_SAM-like_N"/>
</dbReference>
<dbReference type="PROSITE" id="PS51900">
    <property type="entry name" value="CB"/>
    <property type="match status" value="1"/>
</dbReference>
<accession>A0A845GN24</accession>
<dbReference type="Gene3D" id="1.10.443.10">
    <property type="entry name" value="Intergrase catalytic core"/>
    <property type="match status" value="1"/>
</dbReference>
<evidence type="ECO:0000313" key="9">
    <source>
        <dbReference type="Proteomes" id="UP000447355"/>
    </source>
</evidence>
<dbReference type="InterPro" id="IPR002104">
    <property type="entry name" value="Integrase_catalytic"/>
</dbReference>
<evidence type="ECO:0000313" key="8">
    <source>
        <dbReference type="EMBL" id="MYM94127.1"/>
    </source>
</evidence>
<protein>
    <submittedName>
        <fullName evidence="8">Tyrosine-type recombinase/integrase</fullName>
    </submittedName>
</protein>
<dbReference type="EMBL" id="WWCX01000011">
    <property type="protein sequence ID" value="MYM94127.1"/>
    <property type="molecule type" value="Genomic_DNA"/>
</dbReference>
<dbReference type="InterPro" id="IPR010998">
    <property type="entry name" value="Integrase_recombinase_N"/>
</dbReference>
<dbReference type="PROSITE" id="PS51898">
    <property type="entry name" value="TYR_RECOMBINASE"/>
    <property type="match status" value="1"/>
</dbReference>
<dbReference type="InterPro" id="IPR013762">
    <property type="entry name" value="Integrase-like_cat_sf"/>
</dbReference>
<name>A0A845GN24_9BURK</name>
<evidence type="ECO:0000256" key="1">
    <source>
        <dbReference type="ARBA" id="ARBA00008857"/>
    </source>
</evidence>
<keyword evidence="3 5" id="KW-0238">DNA-binding</keyword>
<keyword evidence="2" id="KW-0229">DNA integration</keyword>
<evidence type="ECO:0000259" key="7">
    <source>
        <dbReference type="PROSITE" id="PS51900"/>
    </source>
</evidence>
<dbReference type="AlphaFoldDB" id="A0A845GN24"/>
<dbReference type="Pfam" id="PF02899">
    <property type="entry name" value="Phage_int_SAM_1"/>
    <property type="match status" value="1"/>
</dbReference>
<dbReference type="RefSeq" id="WP_161083322.1">
    <property type="nucleotide sequence ID" value="NZ_WWCX01000011.1"/>
</dbReference>
<dbReference type="GO" id="GO:0006310">
    <property type="term" value="P:DNA recombination"/>
    <property type="evidence" value="ECO:0007669"/>
    <property type="project" value="UniProtKB-KW"/>
</dbReference>
<dbReference type="PANTHER" id="PTHR30349">
    <property type="entry name" value="PHAGE INTEGRASE-RELATED"/>
    <property type="match status" value="1"/>
</dbReference>
<reference evidence="8" key="1">
    <citation type="submission" date="2019-12" db="EMBL/GenBank/DDBJ databases">
        <title>Novel species isolated from a subtropical stream in China.</title>
        <authorList>
            <person name="Lu H."/>
        </authorList>
    </citation>
    <scope>NUCLEOTIDE SEQUENCE [LARGE SCALE GENOMIC DNA]</scope>
    <source>
        <strain evidence="8">FT81W</strain>
    </source>
</reference>
<comment type="similarity">
    <text evidence="1">Belongs to the 'phage' integrase family.</text>
</comment>
<evidence type="ECO:0000256" key="4">
    <source>
        <dbReference type="ARBA" id="ARBA00023172"/>
    </source>
</evidence>
<dbReference type="Pfam" id="PF00589">
    <property type="entry name" value="Phage_integrase"/>
    <property type="match status" value="1"/>
</dbReference>
<keyword evidence="4" id="KW-0233">DNA recombination</keyword>
<evidence type="ECO:0000259" key="6">
    <source>
        <dbReference type="PROSITE" id="PS51898"/>
    </source>
</evidence>
<feature type="domain" description="Tyr recombinase" evidence="6">
    <location>
        <begin position="280"/>
        <end position="488"/>
    </location>
</feature>
<dbReference type="SUPFAM" id="SSF56349">
    <property type="entry name" value="DNA breaking-rejoining enzymes"/>
    <property type="match status" value="1"/>
</dbReference>
<proteinExistence type="inferred from homology"/>
<dbReference type="InterPro" id="IPR050090">
    <property type="entry name" value="Tyrosine_recombinase_XerCD"/>
</dbReference>
<gene>
    <name evidence="8" type="ORF">GTP90_09680</name>
</gene>
<evidence type="ECO:0000256" key="5">
    <source>
        <dbReference type="PROSITE-ProRule" id="PRU01248"/>
    </source>
</evidence>
<dbReference type="Gene3D" id="1.10.150.130">
    <property type="match status" value="1"/>
</dbReference>
<dbReference type="GO" id="GO:0015074">
    <property type="term" value="P:DNA integration"/>
    <property type="evidence" value="ECO:0007669"/>
    <property type="project" value="UniProtKB-KW"/>
</dbReference>
<sequence>MQRWLDHAVTPPQLLPDTVDGTLAYLTQVLGHACYEAWTLLRVKQIYPSLGDAKAAKPALFQLLLAHQQVIEWWQGGRLRCAPADQAPKQQDVLKQLLASHRRRFQTVDGDLPPAAEVDGVLGWITLVDGRTPVSLHAWLCGSIGRFQNHDVATNTLAAVDDASALVLFLQERASRSRHTLRAYANDLRKLIEWCRDRQYGPLSDLTRTDLLAYKHQLSEHRVSTDDDGSQQIKGAGESTLARAMAVVASLYQYWYDTGYLIANPAAGLLSGTQVRTGFVPTRFLPPAALAVCDLMMARAVAQTDNLTQRRRQAIWALFRYGGVRLAELAWDSRTNLPRIESDDEGRWALYVMGKGDKQRVVPLPDVAIGPIKAYRVARGLSSSLSRFEVIPLIHGFKGGSLMESGLYAEVKAIFVEAGGALAIDSPVRAVLLASASPHWLRHAYARALVVDHKVPLTVAQSLLGHASIQTTAGYAKTDLSQLREFVDLSFKAGHS</sequence>
<comment type="caution">
    <text evidence="8">The sequence shown here is derived from an EMBL/GenBank/DDBJ whole genome shotgun (WGS) entry which is preliminary data.</text>
</comment>
<dbReference type="Proteomes" id="UP000447355">
    <property type="component" value="Unassembled WGS sequence"/>
</dbReference>
<feature type="domain" description="Core-binding (CB)" evidence="7">
    <location>
        <begin position="160"/>
        <end position="256"/>
    </location>
</feature>
<dbReference type="PANTHER" id="PTHR30349:SF41">
    <property type="entry name" value="INTEGRASE_RECOMBINASE PROTEIN MJ0367-RELATED"/>
    <property type="match status" value="1"/>
</dbReference>
<dbReference type="InterPro" id="IPR044068">
    <property type="entry name" value="CB"/>
</dbReference>
<evidence type="ECO:0000256" key="2">
    <source>
        <dbReference type="ARBA" id="ARBA00022908"/>
    </source>
</evidence>